<organism evidence="10 11">
    <name type="scientific">Dissulfurirhabdus thermomarina</name>
    <dbReference type="NCBI Taxonomy" id="1765737"/>
    <lineage>
        <taxon>Bacteria</taxon>
        <taxon>Deltaproteobacteria</taxon>
        <taxon>Dissulfurirhabdaceae</taxon>
        <taxon>Dissulfurirhabdus</taxon>
    </lineage>
</organism>
<keyword evidence="3 8" id="KW-0028">Amino-acid biosynthesis</keyword>
<gene>
    <name evidence="8 10" type="primary">trpC</name>
    <name evidence="10" type="ORF">G3N55_06650</name>
</gene>
<evidence type="ECO:0000313" key="10">
    <source>
        <dbReference type="EMBL" id="NDY42519.1"/>
    </source>
</evidence>
<name>A0A6N9TN04_DISTH</name>
<dbReference type="HAMAP" id="MF_00134_B">
    <property type="entry name" value="IGPS_B"/>
    <property type="match status" value="1"/>
</dbReference>
<dbReference type="PANTHER" id="PTHR22854">
    <property type="entry name" value="TRYPTOPHAN BIOSYNTHESIS PROTEIN"/>
    <property type="match status" value="1"/>
</dbReference>
<dbReference type="InterPro" id="IPR013785">
    <property type="entry name" value="Aldolase_TIM"/>
</dbReference>
<dbReference type="InterPro" id="IPR011060">
    <property type="entry name" value="RibuloseP-bd_barrel"/>
</dbReference>
<sequence length="259" mass="27982">MNILETIVAHKREEVAARRRAGLRPPEREIAPHRPFRAALLDEPGVSVIAELKKASPSKGVLAADFRPLDLARRYRAGGAAAISVLTDERFFQGRIETLAAVREVVDLPLLRKDFLIDHFQVDEAFAWGADAVLLIAAILDRVLLGELLAHAREAGLDCLVEVHDERELEEVLAAGADLVGVNNRNLRDFTVSIETTLRLRERVPGEVPLVSESGISTPEDVARLRAAGVTAVLVGEGLVTAPDPAEAVRALRGAGAGR</sequence>
<keyword evidence="7 8" id="KW-0456">Lyase</keyword>
<dbReference type="GO" id="GO:0000162">
    <property type="term" value="P:L-tryptophan biosynthetic process"/>
    <property type="evidence" value="ECO:0007669"/>
    <property type="project" value="UniProtKB-UniRule"/>
</dbReference>
<dbReference type="SUPFAM" id="SSF51366">
    <property type="entry name" value="Ribulose-phoshate binding barrel"/>
    <property type="match status" value="1"/>
</dbReference>
<keyword evidence="4 8" id="KW-0210">Decarboxylase</keyword>
<dbReference type="UniPathway" id="UPA00035">
    <property type="reaction ID" value="UER00043"/>
</dbReference>
<evidence type="ECO:0000256" key="6">
    <source>
        <dbReference type="ARBA" id="ARBA00023141"/>
    </source>
</evidence>
<reference evidence="10 11" key="1">
    <citation type="submission" date="2020-02" db="EMBL/GenBank/DDBJ databases">
        <title>Comparative genomics of sulfur disproportionating microorganisms.</title>
        <authorList>
            <person name="Ward L.M."/>
            <person name="Bertran E."/>
            <person name="Johnston D.T."/>
        </authorList>
    </citation>
    <scope>NUCLEOTIDE SEQUENCE [LARGE SCALE GENOMIC DNA]</scope>
    <source>
        <strain evidence="10 11">DSM 100025</strain>
    </source>
</reference>
<keyword evidence="11" id="KW-1185">Reference proteome</keyword>
<dbReference type="InterPro" id="IPR001468">
    <property type="entry name" value="Indole-3-GlycerolPSynthase_CS"/>
</dbReference>
<dbReference type="InterPro" id="IPR013798">
    <property type="entry name" value="Indole-3-glycerol_P_synth_dom"/>
</dbReference>
<comment type="similarity">
    <text evidence="8">Belongs to the TrpC family.</text>
</comment>
<evidence type="ECO:0000256" key="3">
    <source>
        <dbReference type="ARBA" id="ARBA00022605"/>
    </source>
</evidence>
<evidence type="ECO:0000256" key="7">
    <source>
        <dbReference type="ARBA" id="ARBA00023239"/>
    </source>
</evidence>
<dbReference type="NCBIfam" id="NF001377">
    <property type="entry name" value="PRK00278.2-4"/>
    <property type="match status" value="1"/>
</dbReference>
<dbReference type="HAMAP" id="MF_00134_A">
    <property type="entry name" value="IGPS_A"/>
    <property type="match status" value="1"/>
</dbReference>
<dbReference type="GO" id="GO:0004640">
    <property type="term" value="F:phosphoribosylanthranilate isomerase activity"/>
    <property type="evidence" value="ECO:0007669"/>
    <property type="project" value="TreeGrafter"/>
</dbReference>
<dbReference type="InterPro" id="IPR045186">
    <property type="entry name" value="Indole-3-glycerol_P_synth"/>
</dbReference>
<dbReference type="PROSITE" id="PS00614">
    <property type="entry name" value="IGPS"/>
    <property type="match status" value="1"/>
</dbReference>
<evidence type="ECO:0000313" key="11">
    <source>
        <dbReference type="Proteomes" id="UP000469346"/>
    </source>
</evidence>
<dbReference type="FunFam" id="3.20.20.70:FF:000024">
    <property type="entry name" value="Indole-3-glycerol phosphate synthase"/>
    <property type="match status" value="1"/>
</dbReference>
<dbReference type="PANTHER" id="PTHR22854:SF2">
    <property type="entry name" value="INDOLE-3-GLYCEROL-PHOSPHATE SYNTHASE"/>
    <property type="match status" value="1"/>
</dbReference>
<keyword evidence="5 8" id="KW-0822">Tryptophan biosynthesis</keyword>
<dbReference type="Proteomes" id="UP000469346">
    <property type="component" value="Unassembled WGS sequence"/>
</dbReference>
<protein>
    <recommendedName>
        <fullName evidence="8">Indole-3-glycerol phosphate synthase</fullName>
        <shortName evidence="8">IGPS</shortName>
        <ecNumber evidence="8">4.1.1.48</ecNumber>
    </recommendedName>
</protein>
<keyword evidence="6 8" id="KW-0057">Aromatic amino acid biosynthesis</keyword>
<dbReference type="Pfam" id="PF00218">
    <property type="entry name" value="IGPS"/>
    <property type="match status" value="1"/>
</dbReference>
<evidence type="ECO:0000256" key="4">
    <source>
        <dbReference type="ARBA" id="ARBA00022793"/>
    </source>
</evidence>
<comment type="pathway">
    <text evidence="2 8">Amino-acid biosynthesis; L-tryptophan biosynthesis; L-tryptophan from chorismate: step 4/5.</text>
</comment>
<dbReference type="RefSeq" id="WP_163298656.1">
    <property type="nucleotide sequence ID" value="NZ_JAAGRR010000062.1"/>
</dbReference>
<accession>A0A6N9TN04</accession>
<dbReference type="GO" id="GO:0004425">
    <property type="term" value="F:indole-3-glycerol-phosphate synthase activity"/>
    <property type="evidence" value="ECO:0007669"/>
    <property type="project" value="UniProtKB-UniRule"/>
</dbReference>
<evidence type="ECO:0000259" key="9">
    <source>
        <dbReference type="Pfam" id="PF00218"/>
    </source>
</evidence>
<comment type="catalytic activity">
    <reaction evidence="1 8">
        <text>1-(2-carboxyphenylamino)-1-deoxy-D-ribulose 5-phosphate + H(+) = (1S,2R)-1-C-(indol-3-yl)glycerol 3-phosphate + CO2 + H2O</text>
        <dbReference type="Rhea" id="RHEA:23476"/>
        <dbReference type="ChEBI" id="CHEBI:15377"/>
        <dbReference type="ChEBI" id="CHEBI:15378"/>
        <dbReference type="ChEBI" id="CHEBI:16526"/>
        <dbReference type="ChEBI" id="CHEBI:58613"/>
        <dbReference type="ChEBI" id="CHEBI:58866"/>
        <dbReference type="EC" id="4.1.1.48"/>
    </reaction>
</comment>
<proteinExistence type="inferred from homology"/>
<dbReference type="EMBL" id="JAAGRR010000062">
    <property type="protein sequence ID" value="NDY42519.1"/>
    <property type="molecule type" value="Genomic_DNA"/>
</dbReference>
<feature type="domain" description="Indole-3-glycerol phosphate synthase" evidence="9">
    <location>
        <begin position="4"/>
        <end position="252"/>
    </location>
</feature>
<dbReference type="Gene3D" id="3.20.20.70">
    <property type="entry name" value="Aldolase class I"/>
    <property type="match status" value="1"/>
</dbReference>
<comment type="caution">
    <text evidence="10">The sequence shown here is derived from an EMBL/GenBank/DDBJ whole genome shotgun (WGS) entry which is preliminary data.</text>
</comment>
<evidence type="ECO:0000256" key="1">
    <source>
        <dbReference type="ARBA" id="ARBA00001633"/>
    </source>
</evidence>
<evidence type="ECO:0000256" key="5">
    <source>
        <dbReference type="ARBA" id="ARBA00022822"/>
    </source>
</evidence>
<evidence type="ECO:0000256" key="2">
    <source>
        <dbReference type="ARBA" id="ARBA00004696"/>
    </source>
</evidence>
<dbReference type="CDD" id="cd00331">
    <property type="entry name" value="IGPS"/>
    <property type="match status" value="1"/>
</dbReference>
<dbReference type="EC" id="4.1.1.48" evidence="8"/>
<dbReference type="AlphaFoldDB" id="A0A6N9TN04"/>
<evidence type="ECO:0000256" key="8">
    <source>
        <dbReference type="HAMAP-Rule" id="MF_00134"/>
    </source>
</evidence>